<dbReference type="Proteomes" id="UP000504608">
    <property type="component" value="Unplaced"/>
</dbReference>
<evidence type="ECO:0000313" key="1">
    <source>
        <dbReference type="Proteomes" id="UP000504608"/>
    </source>
</evidence>
<name>A0A6J1JXC1_CUCMA</name>
<evidence type="ECO:0000313" key="2">
    <source>
        <dbReference type="RefSeq" id="XP_022993796.1"/>
    </source>
</evidence>
<dbReference type="RefSeq" id="XP_022993797.1">
    <property type="nucleotide sequence ID" value="XM_023138029.1"/>
</dbReference>
<organism evidence="1 2">
    <name type="scientific">Cucurbita maxima</name>
    <name type="common">Pumpkin</name>
    <name type="synonym">Winter squash</name>
    <dbReference type="NCBI Taxonomy" id="3661"/>
    <lineage>
        <taxon>Eukaryota</taxon>
        <taxon>Viridiplantae</taxon>
        <taxon>Streptophyta</taxon>
        <taxon>Embryophyta</taxon>
        <taxon>Tracheophyta</taxon>
        <taxon>Spermatophyta</taxon>
        <taxon>Magnoliopsida</taxon>
        <taxon>eudicotyledons</taxon>
        <taxon>Gunneridae</taxon>
        <taxon>Pentapetalae</taxon>
        <taxon>rosids</taxon>
        <taxon>fabids</taxon>
        <taxon>Cucurbitales</taxon>
        <taxon>Cucurbitaceae</taxon>
        <taxon>Cucurbiteae</taxon>
        <taxon>Cucurbita</taxon>
    </lineage>
</organism>
<accession>A0A6J1JXC1</accession>
<dbReference type="AlphaFoldDB" id="A0A6J1JXC1"/>
<dbReference type="RefSeq" id="XP_022993796.1">
    <property type="nucleotide sequence ID" value="XM_023138028.1"/>
</dbReference>
<reference evidence="2 3" key="1">
    <citation type="submission" date="2025-04" db="UniProtKB">
        <authorList>
            <consortium name="RefSeq"/>
        </authorList>
    </citation>
    <scope>IDENTIFICATION</scope>
    <source>
        <tissue evidence="2 3">Young leaves</tissue>
    </source>
</reference>
<sequence>MEDVLTEIPPPSRFFQDDLNSFALPSPPLPSPFLLLSNSKANEPLRPSLLVIAISSPSLHLFHHLSAKTLIGSLILPEVPFSGNHIQPSVDDKSCNIYSIDQDNELIILVSVQFSVPAERSILVAKLLLDNKIIPERVLILDSLQSQNFRGKLSPDETFAFKLETSSERKKSRDEGNSGSLMLKGLDYYPSGSVVDGLAAALLGRCQMKNIKGALCVSWPEYGSEVISLLKSLLHQNVLLQHTLEFCTESNNGDEYLNRTKDLDLYT</sequence>
<proteinExistence type="predicted"/>
<dbReference type="OrthoDB" id="17536at2759"/>
<keyword evidence="1" id="KW-1185">Reference proteome</keyword>
<dbReference type="KEGG" id="cmax:111489699"/>
<gene>
    <name evidence="2 3" type="primary">LOC111489699</name>
</gene>
<dbReference type="PANTHER" id="PTHR37227">
    <property type="entry name" value="OS01G0219000 PROTEIN"/>
    <property type="match status" value="1"/>
</dbReference>
<evidence type="ECO:0000313" key="3">
    <source>
        <dbReference type="RefSeq" id="XP_022993797.1"/>
    </source>
</evidence>
<dbReference type="GeneID" id="111489699"/>
<protein>
    <submittedName>
        <fullName evidence="2 3">Uncharacterized protein LOC111489699</fullName>
    </submittedName>
</protein>
<dbReference type="PANTHER" id="PTHR37227:SF2">
    <property type="entry name" value="OS01G0219000 PROTEIN"/>
    <property type="match status" value="1"/>
</dbReference>